<protein>
    <submittedName>
        <fullName evidence="2">Uncharacterized protein</fullName>
    </submittedName>
</protein>
<proteinExistence type="predicted"/>
<dbReference type="AlphaFoldDB" id="A0A914HEP1"/>
<dbReference type="Proteomes" id="UP000887572">
    <property type="component" value="Unplaced"/>
</dbReference>
<organism evidence="1 2">
    <name type="scientific">Globodera rostochiensis</name>
    <name type="common">Golden nematode worm</name>
    <name type="synonym">Heterodera rostochiensis</name>
    <dbReference type="NCBI Taxonomy" id="31243"/>
    <lineage>
        <taxon>Eukaryota</taxon>
        <taxon>Metazoa</taxon>
        <taxon>Ecdysozoa</taxon>
        <taxon>Nematoda</taxon>
        <taxon>Chromadorea</taxon>
        <taxon>Rhabditida</taxon>
        <taxon>Tylenchina</taxon>
        <taxon>Tylenchomorpha</taxon>
        <taxon>Tylenchoidea</taxon>
        <taxon>Heteroderidae</taxon>
        <taxon>Heteroderinae</taxon>
        <taxon>Globodera</taxon>
    </lineage>
</organism>
<reference evidence="2" key="1">
    <citation type="submission" date="2022-11" db="UniProtKB">
        <authorList>
            <consortium name="WormBaseParasite"/>
        </authorList>
    </citation>
    <scope>IDENTIFICATION</scope>
</reference>
<keyword evidence="1" id="KW-1185">Reference proteome</keyword>
<evidence type="ECO:0000313" key="2">
    <source>
        <dbReference type="WBParaSite" id="Gr19_v10_g15926.t1"/>
    </source>
</evidence>
<dbReference type="WBParaSite" id="Gr19_v10_g15926.t1">
    <property type="protein sequence ID" value="Gr19_v10_g15926.t1"/>
    <property type="gene ID" value="Gr19_v10_g15926"/>
</dbReference>
<evidence type="ECO:0000313" key="1">
    <source>
        <dbReference type="Proteomes" id="UP000887572"/>
    </source>
</evidence>
<name>A0A914HEP1_GLORO</name>
<sequence length="78" mass="8206">MNGKGKSKWDAEVQPKLSGVKPLQNRIRCLITISVGDKLSKLQTGGISTSQLVVLSIVWGNSREGGGTARVVVVGAET</sequence>
<accession>A0A914HEP1</accession>